<dbReference type="Gene3D" id="1.10.510.10">
    <property type="entry name" value="Transferase(Phosphotransferase) domain 1"/>
    <property type="match status" value="1"/>
</dbReference>
<dbReference type="Gene3D" id="3.30.200.20">
    <property type="entry name" value="Phosphorylase Kinase, domain 1"/>
    <property type="match status" value="1"/>
</dbReference>
<proteinExistence type="predicted"/>
<dbReference type="AlphaFoldDB" id="E4V2K0"/>
<evidence type="ECO:0000256" key="8">
    <source>
        <dbReference type="ARBA" id="ARBA00048679"/>
    </source>
</evidence>
<dbReference type="OrthoDB" id="5979581at2759"/>
<dbReference type="SMART" id="SM00220">
    <property type="entry name" value="S_TKc"/>
    <property type="match status" value="1"/>
</dbReference>
<evidence type="ECO:0000256" key="5">
    <source>
        <dbReference type="ARBA" id="ARBA00022777"/>
    </source>
</evidence>
<name>E4V2K0_ARTGP</name>
<keyword evidence="2" id="KW-0723">Serine/threonine-protein kinase</keyword>
<dbReference type="InterPro" id="IPR000719">
    <property type="entry name" value="Prot_kinase_dom"/>
</dbReference>
<dbReference type="Proteomes" id="UP000002669">
    <property type="component" value="Unassembled WGS sequence"/>
</dbReference>
<dbReference type="GO" id="GO:0005634">
    <property type="term" value="C:nucleus"/>
    <property type="evidence" value="ECO:0007669"/>
    <property type="project" value="TreeGrafter"/>
</dbReference>
<dbReference type="PANTHER" id="PTHR47634:SF9">
    <property type="entry name" value="PROTEIN KINASE DOMAIN-CONTAINING PROTEIN-RELATED"/>
    <property type="match status" value="1"/>
</dbReference>
<dbReference type="InterPro" id="IPR051334">
    <property type="entry name" value="SRPK"/>
</dbReference>
<keyword evidence="6 9" id="KW-0067">ATP-binding</keyword>
<evidence type="ECO:0000256" key="3">
    <source>
        <dbReference type="ARBA" id="ARBA00022679"/>
    </source>
</evidence>
<dbReference type="InParanoid" id="E4V2K0"/>
<sequence length="367" mass="40965">MYNNLLSCYLPQGLPREVSTLPKYTILTLRVGPGSQYEYIDGVELLERYLPGGYHPISVGDLLNNRYRVVPKLGHGTFSTIWLSCDEQQAAYVAVKVSAADSTPRDADVLRTIAASSSYLDHPGRTMIPTVKDQFELQGPNGCHRCYVMTPARCSLSEATLFRLFTIETARSLVAQLVLAVAYTHNQGFVHGSIHLGNALLRLPSSLNQLSVEQLYEKFGTPYVEPIVRHDKDPLPAGVPPHATLPVWLGKWANEIRPTEARLILGDFGEAFFLPLEACQQRLGEQCRSPTAFLPPEAHFEPEKTISFPSDIWTLACAIWSILGFSDLFESMLATSDDISKQQIDILGELPHEWRTAWRLVLDVLTK</sequence>
<dbReference type="HOGENOM" id="CLU_000288_81_4_1"/>
<dbReference type="GeneID" id="10026523"/>
<reference evidence="12" key="1">
    <citation type="journal article" date="2012" name="MBio">
        <title>Comparative genome analysis of Trichophyton rubrum and related dermatophytes reveals candidate genes involved in infection.</title>
        <authorList>
            <person name="Martinez D.A."/>
            <person name="Oliver B.G."/>
            <person name="Graeser Y."/>
            <person name="Goldberg J.M."/>
            <person name="Li W."/>
            <person name="Martinez-Rossi N.M."/>
            <person name="Monod M."/>
            <person name="Shelest E."/>
            <person name="Barton R.C."/>
            <person name="Birch E."/>
            <person name="Brakhage A.A."/>
            <person name="Chen Z."/>
            <person name="Gurr S.J."/>
            <person name="Heiman D."/>
            <person name="Heitman J."/>
            <person name="Kosti I."/>
            <person name="Rossi A."/>
            <person name="Saif S."/>
            <person name="Samalova M."/>
            <person name="Saunders C.W."/>
            <person name="Shea T."/>
            <person name="Summerbell R.C."/>
            <person name="Xu J."/>
            <person name="Young S."/>
            <person name="Zeng Q."/>
            <person name="Birren B.W."/>
            <person name="Cuomo C.A."/>
            <person name="White T.C."/>
        </authorList>
    </citation>
    <scope>NUCLEOTIDE SEQUENCE [LARGE SCALE GENOMIC DNA]</scope>
    <source>
        <strain evidence="12">ATCC MYA-4604 / CBS 118893</strain>
    </source>
</reference>
<keyword evidence="12" id="KW-1185">Reference proteome</keyword>
<evidence type="ECO:0000256" key="9">
    <source>
        <dbReference type="PROSITE-ProRule" id="PRU10141"/>
    </source>
</evidence>
<dbReference type="GO" id="GO:0005737">
    <property type="term" value="C:cytoplasm"/>
    <property type="evidence" value="ECO:0007669"/>
    <property type="project" value="TreeGrafter"/>
</dbReference>
<organism evidence="12">
    <name type="scientific">Arthroderma gypseum (strain ATCC MYA-4604 / CBS 118893)</name>
    <name type="common">Microsporum gypseum</name>
    <dbReference type="NCBI Taxonomy" id="535722"/>
    <lineage>
        <taxon>Eukaryota</taxon>
        <taxon>Fungi</taxon>
        <taxon>Dikarya</taxon>
        <taxon>Ascomycota</taxon>
        <taxon>Pezizomycotina</taxon>
        <taxon>Eurotiomycetes</taxon>
        <taxon>Eurotiomycetidae</taxon>
        <taxon>Onygenales</taxon>
        <taxon>Arthrodermataceae</taxon>
        <taxon>Nannizzia</taxon>
    </lineage>
</organism>
<dbReference type="VEuPathDB" id="FungiDB:MGYG_07274"/>
<dbReference type="EC" id="2.7.11.1" evidence="1"/>
<evidence type="ECO:0000313" key="11">
    <source>
        <dbReference type="EMBL" id="EFR04265.1"/>
    </source>
</evidence>
<dbReference type="PROSITE" id="PS00107">
    <property type="entry name" value="PROTEIN_KINASE_ATP"/>
    <property type="match status" value="1"/>
</dbReference>
<comment type="catalytic activity">
    <reaction evidence="8">
        <text>L-seryl-[protein] + ATP = O-phospho-L-seryl-[protein] + ADP + H(+)</text>
        <dbReference type="Rhea" id="RHEA:17989"/>
        <dbReference type="Rhea" id="RHEA-COMP:9863"/>
        <dbReference type="Rhea" id="RHEA-COMP:11604"/>
        <dbReference type="ChEBI" id="CHEBI:15378"/>
        <dbReference type="ChEBI" id="CHEBI:29999"/>
        <dbReference type="ChEBI" id="CHEBI:30616"/>
        <dbReference type="ChEBI" id="CHEBI:83421"/>
        <dbReference type="ChEBI" id="CHEBI:456216"/>
        <dbReference type="EC" id="2.7.11.1"/>
    </reaction>
</comment>
<dbReference type="RefSeq" id="XP_003171273.1">
    <property type="nucleotide sequence ID" value="XM_003171225.1"/>
</dbReference>
<feature type="binding site" evidence="9">
    <location>
        <position position="96"/>
    </location>
    <ligand>
        <name>ATP</name>
        <dbReference type="ChEBI" id="CHEBI:30616"/>
    </ligand>
</feature>
<gene>
    <name evidence="11" type="ORF">MGYG_07274</name>
</gene>
<evidence type="ECO:0000256" key="4">
    <source>
        <dbReference type="ARBA" id="ARBA00022741"/>
    </source>
</evidence>
<keyword evidence="3" id="KW-0808">Transferase</keyword>
<keyword evidence="4 9" id="KW-0547">Nucleotide-binding</keyword>
<evidence type="ECO:0000256" key="2">
    <source>
        <dbReference type="ARBA" id="ARBA00022527"/>
    </source>
</evidence>
<protein>
    <recommendedName>
        <fullName evidence="1">non-specific serine/threonine protein kinase</fullName>
        <ecNumber evidence="1">2.7.11.1</ecNumber>
    </recommendedName>
</protein>
<dbReference type="PROSITE" id="PS50011">
    <property type="entry name" value="PROTEIN_KINASE_DOM"/>
    <property type="match status" value="1"/>
</dbReference>
<keyword evidence="5 11" id="KW-0418">Kinase</keyword>
<dbReference type="GO" id="GO:0050684">
    <property type="term" value="P:regulation of mRNA processing"/>
    <property type="evidence" value="ECO:0007669"/>
    <property type="project" value="TreeGrafter"/>
</dbReference>
<evidence type="ECO:0000313" key="12">
    <source>
        <dbReference type="Proteomes" id="UP000002669"/>
    </source>
</evidence>
<evidence type="ECO:0000256" key="6">
    <source>
        <dbReference type="ARBA" id="ARBA00022840"/>
    </source>
</evidence>
<dbReference type="InterPro" id="IPR011009">
    <property type="entry name" value="Kinase-like_dom_sf"/>
</dbReference>
<evidence type="ECO:0000256" key="7">
    <source>
        <dbReference type="ARBA" id="ARBA00047899"/>
    </source>
</evidence>
<comment type="catalytic activity">
    <reaction evidence="7">
        <text>L-threonyl-[protein] + ATP = O-phospho-L-threonyl-[protein] + ADP + H(+)</text>
        <dbReference type="Rhea" id="RHEA:46608"/>
        <dbReference type="Rhea" id="RHEA-COMP:11060"/>
        <dbReference type="Rhea" id="RHEA-COMP:11605"/>
        <dbReference type="ChEBI" id="CHEBI:15378"/>
        <dbReference type="ChEBI" id="CHEBI:30013"/>
        <dbReference type="ChEBI" id="CHEBI:30616"/>
        <dbReference type="ChEBI" id="CHEBI:61977"/>
        <dbReference type="ChEBI" id="CHEBI:456216"/>
        <dbReference type="EC" id="2.7.11.1"/>
    </reaction>
</comment>
<dbReference type="GO" id="GO:0005524">
    <property type="term" value="F:ATP binding"/>
    <property type="evidence" value="ECO:0007669"/>
    <property type="project" value="UniProtKB-UniRule"/>
</dbReference>
<dbReference type="GO" id="GO:0004674">
    <property type="term" value="F:protein serine/threonine kinase activity"/>
    <property type="evidence" value="ECO:0007669"/>
    <property type="project" value="UniProtKB-KW"/>
</dbReference>
<feature type="domain" description="Protein kinase" evidence="10">
    <location>
        <begin position="67"/>
        <end position="367"/>
    </location>
</feature>
<dbReference type="eggNOG" id="KOG1290">
    <property type="taxonomic scope" value="Eukaryota"/>
</dbReference>
<dbReference type="OMA" id="WWTAWEA"/>
<evidence type="ECO:0000256" key="1">
    <source>
        <dbReference type="ARBA" id="ARBA00012513"/>
    </source>
</evidence>
<dbReference type="STRING" id="535722.E4V2K0"/>
<accession>E4V2K0</accession>
<dbReference type="InterPro" id="IPR017441">
    <property type="entry name" value="Protein_kinase_ATP_BS"/>
</dbReference>
<dbReference type="SUPFAM" id="SSF56112">
    <property type="entry name" value="Protein kinase-like (PK-like)"/>
    <property type="match status" value="1"/>
</dbReference>
<evidence type="ECO:0000259" key="10">
    <source>
        <dbReference type="PROSITE" id="PS50011"/>
    </source>
</evidence>
<dbReference type="EMBL" id="DS989827">
    <property type="protein sequence ID" value="EFR04265.1"/>
    <property type="molecule type" value="Genomic_DNA"/>
</dbReference>
<dbReference type="PANTHER" id="PTHR47634">
    <property type="entry name" value="PROTEIN KINASE DOMAIN-CONTAINING PROTEIN-RELATED"/>
    <property type="match status" value="1"/>
</dbReference>
<dbReference type="GO" id="GO:0000245">
    <property type="term" value="P:spliceosomal complex assembly"/>
    <property type="evidence" value="ECO:0007669"/>
    <property type="project" value="TreeGrafter"/>
</dbReference>